<evidence type="ECO:0000313" key="4">
    <source>
        <dbReference type="Proteomes" id="UP001464555"/>
    </source>
</evidence>
<sequence>MINALTRLFTAAAAILSITVFGQVQQEIAPPYNIKTVSFTENTQNVYPYFRLGETIQLVFDDLFGNEANYYYSIQHCNYDWTPSSQLTVNDYLTGFDSQRIQAYENSFNTLQIYSRYTLTFPNRFTSIKLSGNYIIKVLNEDRDVVFSRKVIIYEDRVSVPVQVKRARGMVERDGKHNLDFSIKTDAFVFQSPLQNVKVVLTQNGRFDNAIYNVKPQYTIGNDLIYKYDKETQFWAGNEYLYFENKDIRNAVNNVLRITAGEVYNTILYVSSARASKPYTYFPDVNGNFVTKNINLSVSNPFLESDYTWVFFSLSAPEFFEKKDIYVGGMFNNYARTDEYKMEYNEKTSLYEKAIMIKQGFNNFMYIVADKNGKVDNENAIDGNFYQTEDDYNIFVYYRQNNERYDRVIGRGTANSTNIIN</sequence>
<feature type="domain" description="Type 9 secretion system plug protein N-terminal" evidence="2">
    <location>
        <begin position="34"/>
        <end position="155"/>
    </location>
</feature>
<protein>
    <submittedName>
        <fullName evidence="3">DUF5103 domain-containing protein</fullName>
    </submittedName>
</protein>
<proteinExistence type="predicted"/>
<gene>
    <name evidence="3" type="ORF">AAEO56_04885</name>
</gene>
<dbReference type="Pfam" id="PF17116">
    <property type="entry name" value="T9SS_plug_1st"/>
    <property type="match status" value="1"/>
</dbReference>
<evidence type="ECO:0000313" key="3">
    <source>
        <dbReference type="EMBL" id="MEL1243588.1"/>
    </source>
</evidence>
<keyword evidence="4" id="KW-1185">Reference proteome</keyword>
<dbReference type="Proteomes" id="UP001464555">
    <property type="component" value="Unassembled WGS sequence"/>
</dbReference>
<comment type="caution">
    <text evidence="3">The sequence shown here is derived from an EMBL/GenBank/DDBJ whole genome shotgun (WGS) entry which is preliminary data.</text>
</comment>
<dbReference type="InterPro" id="IPR031345">
    <property type="entry name" value="T9SS_Plug_N"/>
</dbReference>
<evidence type="ECO:0000256" key="1">
    <source>
        <dbReference type="SAM" id="SignalP"/>
    </source>
</evidence>
<reference evidence="3 4" key="1">
    <citation type="submission" date="2024-04" db="EMBL/GenBank/DDBJ databases">
        <title>Flavobacterium sp. DGU11 16S ribosomal RNA gene Genome sequencing and assembly.</title>
        <authorList>
            <person name="Park S."/>
        </authorList>
    </citation>
    <scope>NUCLEOTIDE SEQUENCE [LARGE SCALE GENOMIC DNA]</scope>
    <source>
        <strain evidence="3 4">DGU11</strain>
    </source>
</reference>
<name>A0ABU9HTV1_9FLAO</name>
<keyword evidence="1" id="KW-0732">Signal</keyword>
<dbReference type="EMBL" id="JBBYHR010000002">
    <property type="protein sequence ID" value="MEL1243588.1"/>
    <property type="molecule type" value="Genomic_DNA"/>
</dbReference>
<evidence type="ECO:0000259" key="2">
    <source>
        <dbReference type="Pfam" id="PF17116"/>
    </source>
</evidence>
<accession>A0ABU9HTV1</accession>
<dbReference type="RefSeq" id="WP_341695904.1">
    <property type="nucleotide sequence ID" value="NZ_JBBYHR010000002.1"/>
</dbReference>
<feature type="chain" id="PRO_5045452793" evidence="1">
    <location>
        <begin position="23"/>
        <end position="421"/>
    </location>
</feature>
<organism evidence="3 4">
    <name type="scientific">Flavobacterium arundinis</name>
    <dbReference type="NCBI Taxonomy" id="3139143"/>
    <lineage>
        <taxon>Bacteria</taxon>
        <taxon>Pseudomonadati</taxon>
        <taxon>Bacteroidota</taxon>
        <taxon>Flavobacteriia</taxon>
        <taxon>Flavobacteriales</taxon>
        <taxon>Flavobacteriaceae</taxon>
        <taxon>Flavobacterium</taxon>
    </lineage>
</organism>
<feature type="signal peptide" evidence="1">
    <location>
        <begin position="1"/>
        <end position="22"/>
    </location>
</feature>